<dbReference type="InterPro" id="IPR035516">
    <property type="entry name" value="Gyrase/topoIV_suA_C"/>
</dbReference>
<dbReference type="NCBIfam" id="NF004043">
    <property type="entry name" value="PRK05560.1"/>
    <property type="match status" value="1"/>
</dbReference>
<dbReference type="GO" id="GO:0009330">
    <property type="term" value="C:DNA topoisomerase type II (double strand cut, ATP-hydrolyzing) complex"/>
    <property type="evidence" value="ECO:0007669"/>
    <property type="project" value="TreeGrafter"/>
</dbReference>
<dbReference type="SUPFAM" id="SSF56719">
    <property type="entry name" value="Type II DNA topoisomerase"/>
    <property type="match status" value="1"/>
</dbReference>
<evidence type="ECO:0000256" key="6">
    <source>
        <dbReference type="ARBA" id="ARBA00023125"/>
    </source>
</evidence>
<dbReference type="InterPro" id="IPR005743">
    <property type="entry name" value="GyrA"/>
</dbReference>
<dbReference type="PANTHER" id="PTHR43493">
    <property type="entry name" value="DNA GYRASE/TOPOISOMERASE SUBUNIT A"/>
    <property type="match status" value="1"/>
</dbReference>
<evidence type="ECO:0000256" key="3">
    <source>
        <dbReference type="ARBA" id="ARBA00022741"/>
    </source>
</evidence>
<dbReference type="GO" id="GO:0006261">
    <property type="term" value="P:DNA-templated DNA replication"/>
    <property type="evidence" value="ECO:0007669"/>
    <property type="project" value="UniProtKB-UniRule"/>
</dbReference>
<proteinExistence type="inferred from homology"/>
<evidence type="ECO:0000259" key="13">
    <source>
        <dbReference type="PROSITE" id="PS52040"/>
    </source>
</evidence>
<dbReference type="EMBL" id="JABEVX010000002">
    <property type="protein sequence ID" value="NNT71485.1"/>
    <property type="molecule type" value="Genomic_DNA"/>
</dbReference>
<dbReference type="Gene3D" id="3.30.1360.40">
    <property type="match status" value="1"/>
</dbReference>
<dbReference type="FunFam" id="3.90.199.10:FF:000001">
    <property type="entry name" value="DNA gyrase subunit A"/>
    <property type="match status" value="1"/>
</dbReference>
<dbReference type="FunFam" id="2.120.10.90:FF:000005">
    <property type="entry name" value="DNA topoisomerase 4 subunit A"/>
    <property type="match status" value="1"/>
</dbReference>
<feature type="active site" description="O-(5'-phospho-DNA)-tyrosine intermediate" evidence="9 10">
    <location>
        <position position="121"/>
    </location>
</feature>
<dbReference type="SUPFAM" id="SSF101904">
    <property type="entry name" value="GyrA/ParC C-terminal domain-like"/>
    <property type="match status" value="1"/>
</dbReference>
<evidence type="ECO:0000256" key="5">
    <source>
        <dbReference type="ARBA" id="ARBA00023029"/>
    </source>
</evidence>
<dbReference type="AlphaFoldDB" id="A0A7Y3R8I2"/>
<evidence type="ECO:0000313" key="14">
    <source>
        <dbReference type="EMBL" id="NNT71485.1"/>
    </source>
</evidence>
<feature type="coiled-coil region" evidence="11">
    <location>
        <begin position="434"/>
        <end position="468"/>
    </location>
</feature>
<comment type="miscellaneous">
    <text evidence="9">Few gyrases are as efficient as E.coli at forming negative supercoils. Not all organisms have 2 type II topoisomerases; in organisms with a single type II topoisomerase this enzyme also has to decatenate newly replicated chromosomes.</text>
</comment>
<feature type="region of interest" description="Disordered" evidence="12">
    <location>
        <begin position="821"/>
        <end position="854"/>
    </location>
</feature>
<dbReference type="InterPro" id="IPR013757">
    <property type="entry name" value="Topo_IIA_A_a_sf"/>
</dbReference>
<name>A0A7Y3R8I2_9FLAO</name>
<dbReference type="GO" id="GO:0005524">
    <property type="term" value="F:ATP binding"/>
    <property type="evidence" value="ECO:0007669"/>
    <property type="project" value="UniProtKB-UniRule"/>
</dbReference>
<keyword evidence="15" id="KW-1185">Reference proteome</keyword>
<dbReference type="GO" id="GO:0005737">
    <property type="term" value="C:cytoplasm"/>
    <property type="evidence" value="ECO:0007669"/>
    <property type="project" value="UniProtKB-SubCell"/>
</dbReference>
<dbReference type="CDD" id="cd00187">
    <property type="entry name" value="TOP4c"/>
    <property type="match status" value="1"/>
</dbReference>
<dbReference type="NCBIfam" id="TIGR01063">
    <property type="entry name" value="gyrA"/>
    <property type="match status" value="1"/>
</dbReference>
<dbReference type="Pfam" id="PF03989">
    <property type="entry name" value="DNA_gyraseA_C"/>
    <property type="match status" value="6"/>
</dbReference>
<comment type="function">
    <text evidence="9">A type II topoisomerase that negatively supercoils closed circular double-stranded (ds) DNA in an ATP-dependent manner to modulate DNA topology and maintain chromosomes in an underwound state. Negative supercoiling favors strand separation, and DNA replication, transcription, recombination and repair, all of which involve strand separation. Also able to catalyze the interconversion of other topological isomers of dsDNA rings, including catenanes and knotted rings. Type II topoisomerases break and join 2 DNA strands simultaneously in an ATP-dependent manner.</text>
</comment>
<keyword evidence="11" id="KW-0175">Coiled coil</keyword>
<evidence type="ECO:0000256" key="10">
    <source>
        <dbReference type="PROSITE-ProRule" id="PRU01384"/>
    </source>
</evidence>
<keyword evidence="5 9" id="KW-0799">Topoisomerase</keyword>
<dbReference type="Proteomes" id="UP000536509">
    <property type="component" value="Unassembled WGS sequence"/>
</dbReference>
<dbReference type="GO" id="GO:0006265">
    <property type="term" value="P:DNA topological change"/>
    <property type="evidence" value="ECO:0007669"/>
    <property type="project" value="UniProtKB-UniRule"/>
</dbReference>
<dbReference type="InterPro" id="IPR013760">
    <property type="entry name" value="Topo_IIA-like_dom_sf"/>
</dbReference>
<evidence type="ECO:0000256" key="4">
    <source>
        <dbReference type="ARBA" id="ARBA00022840"/>
    </source>
</evidence>
<organism evidence="14 15">
    <name type="scientific">Flavobacterium rivulicola</name>
    <dbReference type="NCBI Taxonomy" id="2732161"/>
    <lineage>
        <taxon>Bacteria</taxon>
        <taxon>Pseudomonadati</taxon>
        <taxon>Bacteroidota</taxon>
        <taxon>Flavobacteriia</taxon>
        <taxon>Flavobacteriales</taxon>
        <taxon>Flavobacteriaceae</taxon>
        <taxon>Flavobacterium</taxon>
    </lineage>
</organism>
<comment type="subunit">
    <text evidence="9">Heterotetramer, composed of two GyrA and two GyrB chains. In the heterotetramer, GyrA contains the active site tyrosine that forms a transient covalent intermediate with DNA, while GyrB binds cofactors and catalyzes ATP hydrolysis.</text>
</comment>
<dbReference type="HAMAP" id="MF_01897">
    <property type="entry name" value="GyrA"/>
    <property type="match status" value="1"/>
</dbReference>
<gene>
    <name evidence="9 14" type="primary">gyrA</name>
    <name evidence="14" type="ORF">HKT18_04565</name>
</gene>
<comment type="similarity">
    <text evidence="2 9">Belongs to the type II topoisomerase GyrA/ParC subunit family.</text>
</comment>
<dbReference type="NCBIfam" id="NF004044">
    <property type="entry name" value="PRK05561.1"/>
    <property type="match status" value="1"/>
</dbReference>
<sequence length="854" mass="96178">MSDGEKLIPINIEDEMKSAYIDYSMSVIVSRALPDVRDGLKPVHRRVLYGMYDLGVFSNRAHKKSARIVGEVLGKYHPHGDTSVYDAMVRMAQEWSLRYLLIDGQGNFGSVDGDSPAAMRYTEARMKKMSEDIMADIDKETVDFQLNFDDTLYEPKVMPTRVPNLLINGASGIAVGMATNMPPHNLTEVVDGTLAYIDNNDIEIDELITHIKAPDFPTGGVIYGYEGVREAFKTGRGRIVIRAKVAFEESNGREAIIVSEIPYQVNKAEMIKKTADLINEKRIEGISNIRDESDRNGMRIVYELKRDAVPNVVLNTLYKYTQLQSSFSVNNIALVNGRPQMLNVKDLIHYFVEHRHDVVVRRTQFELRKAEERAHILEGLIIASDNIDEVIALIRASKDGDEARGKLIERFNLSEIQARAIVEMRLRQLTGLEQDKLRAEYEEIMKLIQQLKDLLASKELRMALIKEELIEIRDKYGDARRSQIEYSGGDVSIEDLIADENVVITISHAGYIKRTNLSEYKTQNRGGVGQKSAGTRDQDFLEHLFVATNHQYLLFFTQKGKCFWMRVYEIPEGSKTSKGRAIQNLINIESDDKVKAFICTQDLKDEEYINSHYVIMATKQGQVKKTPLEQYSRPRQNGINAITIREDDELLEAKLTNGESQVLVAVKSGKLVRFEEEKTRPMGRTASGVRGITLADDKDEVIGMVSVNKDDINDTQLLVVTENGYGKRTKLVDEDGEDVYRITNRGGKGVKTLNITEKTGALISINAVTDEDDLMIINKSGLTIRMEVSDLRVMGRATQGVRLINIKGNDSIAAVTKVMKEDEEEVVEGEFESNNDGDVTDASTSEDTTEETQE</sequence>
<keyword evidence="9" id="KW-0963">Cytoplasm</keyword>
<keyword evidence="7 9" id="KW-0413">Isomerase</keyword>
<dbReference type="Pfam" id="PF00521">
    <property type="entry name" value="DNA_topoisoIV"/>
    <property type="match status" value="1"/>
</dbReference>
<dbReference type="FunFam" id="1.10.268.10:FF:000001">
    <property type="entry name" value="DNA gyrase subunit A"/>
    <property type="match status" value="1"/>
</dbReference>
<comment type="catalytic activity">
    <reaction evidence="1 9 10">
        <text>ATP-dependent breakage, passage and rejoining of double-stranded DNA.</text>
        <dbReference type="EC" id="5.6.2.2"/>
    </reaction>
</comment>
<dbReference type="FunFam" id="3.30.1360.40:FF:000002">
    <property type="entry name" value="DNA gyrase subunit A"/>
    <property type="match status" value="1"/>
</dbReference>
<dbReference type="Gene3D" id="1.10.268.10">
    <property type="entry name" value="Topoisomerase, domain 3"/>
    <property type="match status" value="1"/>
</dbReference>
<dbReference type="GO" id="GO:0034335">
    <property type="term" value="F:DNA negative supercoiling activity"/>
    <property type="evidence" value="ECO:0007669"/>
    <property type="project" value="UniProtKB-ARBA"/>
</dbReference>
<dbReference type="Gene3D" id="3.90.199.10">
    <property type="entry name" value="Topoisomerase II, domain 5"/>
    <property type="match status" value="1"/>
</dbReference>
<comment type="caution">
    <text evidence="14">The sequence shown here is derived from an EMBL/GenBank/DDBJ whole genome shotgun (WGS) entry which is preliminary data.</text>
</comment>
<protein>
    <recommendedName>
        <fullName evidence="9">DNA gyrase subunit A</fullName>
        <ecNumber evidence="9">5.6.2.2</ecNumber>
    </recommendedName>
</protein>
<accession>A0A7Y3R8I2</accession>
<comment type="subcellular location">
    <subcellularLocation>
        <location evidence="9">Cytoplasm</location>
    </subcellularLocation>
</comment>
<dbReference type="InterPro" id="IPR050220">
    <property type="entry name" value="Type_II_DNA_Topoisomerases"/>
</dbReference>
<dbReference type="InterPro" id="IPR002205">
    <property type="entry name" value="Topo_IIA_dom_A"/>
</dbReference>
<evidence type="ECO:0000256" key="9">
    <source>
        <dbReference type="HAMAP-Rule" id="MF_01897"/>
    </source>
</evidence>
<evidence type="ECO:0000256" key="7">
    <source>
        <dbReference type="ARBA" id="ARBA00023235"/>
    </source>
</evidence>
<evidence type="ECO:0000256" key="8">
    <source>
        <dbReference type="ARBA" id="ARBA00063644"/>
    </source>
</evidence>
<dbReference type="InterPro" id="IPR006691">
    <property type="entry name" value="GyrA/parC_rep"/>
</dbReference>
<feature type="compositionally biased region" description="Acidic residues" evidence="12">
    <location>
        <begin position="821"/>
        <end position="839"/>
    </location>
</feature>
<dbReference type="EC" id="5.6.2.2" evidence="9"/>
<dbReference type="InterPro" id="IPR013758">
    <property type="entry name" value="Topo_IIA_A/C_ab"/>
</dbReference>
<keyword evidence="4 9" id="KW-0067">ATP-binding</keyword>
<evidence type="ECO:0000256" key="12">
    <source>
        <dbReference type="SAM" id="MobiDB-lite"/>
    </source>
</evidence>
<evidence type="ECO:0000256" key="11">
    <source>
        <dbReference type="SAM" id="Coils"/>
    </source>
</evidence>
<dbReference type="GO" id="GO:0003677">
    <property type="term" value="F:DNA binding"/>
    <property type="evidence" value="ECO:0007669"/>
    <property type="project" value="UniProtKB-UniRule"/>
</dbReference>
<dbReference type="Gene3D" id="2.120.10.90">
    <property type="entry name" value="DNA gyrase/topoisomerase IV, subunit A, C-terminal"/>
    <property type="match status" value="1"/>
</dbReference>
<comment type="subunit">
    <text evidence="8">Heterotetramer composed of ParC and ParE.</text>
</comment>
<reference evidence="14 15" key="1">
    <citation type="submission" date="2020-05" db="EMBL/GenBank/DDBJ databases">
        <title>Draft genome of Flavobacterium sp. IMCC34852.</title>
        <authorList>
            <person name="Song J."/>
            <person name="Cho J.-C."/>
        </authorList>
    </citation>
    <scope>NUCLEOTIDE SEQUENCE [LARGE SCALE GENOMIC DNA]</scope>
    <source>
        <strain evidence="14 15">IMCC34852</strain>
    </source>
</reference>
<dbReference type="PROSITE" id="PS52040">
    <property type="entry name" value="TOPO_IIA"/>
    <property type="match status" value="1"/>
</dbReference>
<dbReference type="GO" id="GO:0005694">
    <property type="term" value="C:chromosome"/>
    <property type="evidence" value="ECO:0007669"/>
    <property type="project" value="InterPro"/>
</dbReference>
<feature type="short sequence motif" description="GyrA-box" evidence="9">
    <location>
        <begin position="523"/>
        <end position="529"/>
    </location>
</feature>
<keyword evidence="3 9" id="KW-0547">Nucleotide-binding</keyword>
<evidence type="ECO:0000256" key="1">
    <source>
        <dbReference type="ARBA" id="ARBA00000185"/>
    </source>
</evidence>
<evidence type="ECO:0000256" key="2">
    <source>
        <dbReference type="ARBA" id="ARBA00008263"/>
    </source>
</evidence>
<keyword evidence="6 9" id="KW-0238">DNA-binding</keyword>
<evidence type="ECO:0000313" key="15">
    <source>
        <dbReference type="Proteomes" id="UP000536509"/>
    </source>
</evidence>
<dbReference type="RefSeq" id="WP_171221697.1">
    <property type="nucleotide sequence ID" value="NZ_CP121446.1"/>
</dbReference>
<feature type="domain" description="Topo IIA-type catalytic" evidence="13">
    <location>
        <begin position="33"/>
        <end position="496"/>
    </location>
</feature>
<dbReference type="PANTHER" id="PTHR43493:SF5">
    <property type="entry name" value="DNA GYRASE SUBUNIT A, CHLOROPLASTIC_MITOCHONDRIAL"/>
    <property type="match status" value="1"/>
</dbReference>
<dbReference type="SMART" id="SM00434">
    <property type="entry name" value="TOP4c"/>
    <property type="match status" value="1"/>
</dbReference>